<organism evidence="1 2">
    <name type="scientific">Gymnopus androsaceus JB14</name>
    <dbReference type="NCBI Taxonomy" id="1447944"/>
    <lineage>
        <taxon>Eukaryota</taxon>
        <taxon>Fungi</taxon>
        <taxon>Dikarya</taxon>
        <taxon>Basidiomycota</taxon>
        <taxon>Agaricomycotina</taxon>
        <taxon>Agaricomycetes</taxon>
        <taxon>Agaricomycetidae</taxon>
        <taxon>Agaricales</taxon>
        <taxon>Marasmiineae</taxon>
        <taxon>Omphalotaceae</taxon>
        <taxon>Gymnopus</taxon>
    </lineage>
</organism>
<sequence length="150" mass="17702">MGCRRFLCWVVQYCFEEMCPRILVFAMNLCCSHCFPYSRRLQELGRLLEREEQVLHTQDKSGFRCGVTYATDTRILDNNSQLQDFVACVLGYPPLQLSWDRARRLRWLCYIVAQLRFYNNGTFTPMPAYYQCMYIDICQLEVGATTRSNS</sequence>
<dbReference type="EMBL" id="ML769433">
    <property type="protein sequence ID" value="KAE9402626.1"/>
    <property type="molecule type" value="Genomic_DNA"/>
</dbReference>
<accession>A0A6A4HWP4</accession>
<protein>
    <submittedName>
        <fullName evidence="1">Uncharacterized protein</fullName>
    </submittedName>
</protein>
<dbReference type="Proteomes" id="UP000799118">
    <property type="component" value="Unassembled WGS sequence"/>
</dbReference>
<evidence type="ECO:0000313" key="2">
    <source>
        <dbReference type="Proteomes" id="UP000799118"/>
    </source>
</evidence>
<name>A0A6A4HWP4_9AGAR</name>
<proteinExistence type="predicted"/>
<gene>
    <name evidence="1" type="ORF">BT96DRAFT_544221</name>
</gene>
<reference evidence="1" key="1">
    <citation type="journal article" date="2019" name="Environ. Microbiol.">
        <title>Fungal ecological strategies reflected in gene transcription - a case study of two litter decomposers.</title>
        <authorList>
            <person name="Barbi F."/>
            <person name="Kohler A."/>
            <person name="Barry K."/>
            <person name="Baskaran P."/>
            <person name="Daum C."/>
            <person name="Fauchery L."/>
            <person name="Ihrmark K."/>
            <person name="Kuo A."/>
            <person name="LaButti K."/>
            <person name="Lipzen A."/>
            <person name="Morin E."/>
            <person name="Grigoriev I.V."/>
            <person name="Henrissat B."/>
            <person name="Lindahl B."/>
            <person name="Martin F."/>
        </authorList>
    </citation>
    <scope>NUCLEOTIDE SEQUENCE</scope>
    <source>
        <strain evidence="1">JB14</strain>
    </source>
</reference>
<dbReference type="AlphaFoldDB" id="A0A6A4HWP4"/>
<evidence type="ECO:0000313" key="1">
    <source>
        <dbReference type="EMBL" id="KAE9402626.1"/>
    </source>
</evidence>
<keyword evidence="2" id="KW-1185">Reference proteome</keyword>